<dbReference type="InterPro" id="IPR036188">
    <property type="entry name" value="FAD/NAD-bd_sf"/>
</dbReference>
<evidence type="ECO:0000313" key="10">
    <source>
        <dbReference type="Proteomes" id="UP000549457"/>
    </source>
</evidence>
<evidence type="ECO:0000256" key="2">
    <source>
        <dbReference type="ARBA" id="ARBA00004749"/>
    </source>
</evidence>
<dbReference type="GO" id="GO:0006744">
    <property type="term" value="P:ubiquinone biosynthetic process"/>
    <property type="evidence" value="ECO:0007669"/>
    <property type="project" value="UniProtKB-UniPathway"/>
</dbReference>
<evidence type="ECO:0000256" key="4">
    <source>
        <dbReference type="ARBA" id="ARBA00022630"/>
    </source>
</evidence>
<evidence type="ECO:0000256" key="7">
    <source>
        <dbReference type="ARBA" id="ARBA00023033"/>
    </source>
</evidence>
<dbReference type="PANTHER" id="PTHR43876:SF7">
    <property type="entry name" value="UBIQUINONE BIOSYNTHESIS MONOOXYGENASE COQ6, MITOCHONDRIAL"/>
    <property type="match status" value="1"/>
</dbReference>
<comment type="cofactor">
    <cofactor evidence="1">
        <name>FAD</name>
        <dbReference type="ChEBI" id="CHEBI:57692"/>
    </cofactor>
</comment>
<evidence type="ECO:0000256" key="1">
    <source>
        <dbReference type="ARBA" id="ARBA00001974"/>
    </source>
</evidence>
<dbReference type="NCBIfam" id="NF005691">
    <property type="entry name" value="PRK07494.1"/>
    <property type="match status" value="1"/>
</dbReference>
<keyword evidence="6 9" id="KW-0560">Oxidoreductase</keyword>
<reference evidence="9 10" key="1">
    <citation type="submission" date="2020-08" db="EMBL/GenBank/DDBJ databases">
        <title>Genomic Encyclopedia of Type Strains, Phase IV (KMG-IV): sequencing the most valuable type-strain genomes for metagenomic binning, comparative biology and taxonomic classification.</title>
        <authorList>
            <person name="Goeker M."/>
        </authorList>
    </citation>
    <scope>NUCLEOTIDE SEQUENCE [LARGE SCALE GENOMIC DNA]</scope>
    <source>
        <strain evidence="9 10">DSM 101730</strain>
    </source>
</reference>
<protein>
    <submittedName>
        <fullName evidence="9">2-octaprenyl-6-methoxyphenol hydroxylase</fullName>
        <ecNumber evidence="9">1.14.13.-</ecNumber>
    </submittedName>
</protein>
<dbReference type="Gene3D" id="3.50.50.60">
    <property type="entry name" value="FAD/NAD(P)-binding domain"/>
    <property type="match status" value="2"/>
</dbReference>
<name>A0A840SPV1_9RHOB</name>
<evidence type="ECO:0000313" key="9">
    <source>
        <dbReference type="EMBL" id="MBB5222438.1"/>
    </source>
</evidence>
<dbReference type="PANTHER" id="PTHR43876">
    <property type="entry name" value="UBIQUINONE BIOSYNTHESIS MONOOXYGENASE COQ6, MITOCHONDRIAL"/>
    <property type="match status" value="1"/>
</dbReference>
<dbReference type="EC" id="1.14.13.-" evidence="9"/>
<keyword evidence="7" id="KW-0503">Monooxygenase</keyword>
<evidence type="ECO:0000259" key="8">
    <source>
        <dbReference type="Pfam" id="PF01494"/>
    </source>
</evidence>
<dbReference type="GO" id="GO:0004497">
    <property type="term" value="F:monooxygenase activity"/>
    <property type="evidence" value="ECO:0007669"/>
    <property type="project" value="UniProtKB-KW"/>
</dbReference>
<proteinExistence type="inferred from homology"/>
<dbReference type="EMBL" id="JACHFM010000002">
    <property type="protein sequence ID" value="MBB5222438.1"/>
    <property type="molecule type" value="Genomic_DNA"/>
</dbReference>
<keyword evidence="4" id="KW-0285">Flavoprotein</keyword>
<comment type="similarity">
    <text evidence="3">Belongs to the UbiH/COQ6 family.</text>
</comment>
<comment type="caution">
    <text evidence="9">The sequence shown here is derived from an EMBL/GenBank/DDBJ whole genome shotgun (WGS) entry which is preliminary data.</text>
</comment>
<comment type="pathway">
    <text evidence="2">Cofactor biosynthesis; ubiquinone biosynthesis.</text>
</comment>
<evidence type="ECO:0000256" key="6">
    <source>
        <dbReference type="ARBA" id="ARBA00023002"/>
    </source>
</evidence>
<dbReference type="AlphaFoldDB" id="A0A840SPV1"/>
<dbReference type="Pfam" id="PF01494">
    <property type="entry name" value="FAD_binding_3"/>
    <property type="match status" value="1"/>
</dbReference>
<evidence type="ECO:0000256" key="5">
    <source>
        <dbReference type="ARBA" id="ARBA00022827"/>
    </source>
</evidence>
<keyword evidence="5" id="KW-0274">FAD</keyword>
<organism evidence="9 10">
    <name type="scientific">Amaricoccus macauensis</name>
    <dbReference type="NCBI Taxonomy" id="57001"/>
    <lineage>
        <taxon>Bacteria</taxon>
        <taxon>Pseudomonadati</taxon>
        <taxon>Pseudomonadota</taxon>
        <taxon>Alphaproteobacteria</taxon>
        <taxon>Rhodobacterales</taxon>
        <taxon>Paracoccaceae</taxon>
        <taxon>Amaricoccus</taxon>
    </lineage>
</organism>
<dbReference type="InterPro" id="IPR051205">
    <property type="entry name" value="UbiH/COQ6_monooxygenase"/>
</dbReference>
<evidence type="ECO:0000256" key="3">
    <source>
        <dbReference type="ARBA" id="ARBA00005349"/>
    </source>
</evidence>
<dbReference type="Proteomes" id="UP000549457">
    <property type="component" value="Unassembled WGS sequence"/>
</dbReference>
<dbReference type="NCBIfam" id="TIGR01988">
    <property type="entry name" value="Ubi-OHases"/>
    <property type="match status" value="1"/>
</dbReference>
<dbReference type="PRINTS" id="PR00420">
    <property type="entry name" value="RNGMNOXGNASE"/>
</dbReference>
<dbReference type="GO" id="GO:0016705">
    <property type="term" value="F:oxidoreductase activity, acting on paired donors, with incorporation or reduction of molecular oxygen"/>
    <property type="evidence" value="ECO:0007669"/>
    <property type="project" value="InterPro"/>
</dbReference>
<gene>
    <name evidence="9" type="ORF">HNP73_002374</name>
</gene>
<keyword evidence="10" id="KW-1185">Reference proteome</keyword>
<sequence>MTTAAGMTRIDTDVLVAGGGVAGLTATAAFAAAGFRALCVDPVPPVTSAEADGSDLRSTAFLMPAVDLLARAGLWERLAPHAAPLRIMRIADAGGAPGIVRTTADFDSAEIGADAFGYNLPNWLLRREMVAALDETPGAELRAGVRVTGLTPRTDAALVTLSDDTQVRARLVVAADGRDSAVREAVGIGTRRWGYGQKAVVFTVAHAMPHQGVSIEIHRTGGPFTLVPLPDRDGEPASSVVWMDTGPRATALAGLAEAEFNASLAARSCGVLGAIRVTSPRRVWPIITQIADRLDGPRTALVAEAAHVVPPIGAQGLNMSLADLATLLELAATADDIGAPDLLDRYNRQRHRDIRLRIAGIDALNRAAMAEARPLRDLRRLGLATLHGLPPLRHVAMRLGLGALRPRGHADRH</sequence>
<dbReference type="InterPro" id="IPR002938">
    <property type="entry name" value="FAD-bd"/>
</dbReference>
<dbReference type="GO" id="GO:0071949">
    <property type="term" value="F:FAD binding"/>
    <property type="evidence" value="ECO:0007669"/>
    <property type="project" value="InterPro"/>
</dbReference>
<dbReference type="InterPro" id="IPR010971">
    <property type="entry name" value="UbiH/COQ6"/>
</dbReference>
<dbReference type="SUPFAM" id="SSF51905">
    <property type="entry name" value="FAD/NAD(P)-binding domain"/>
    <property type="match status" value="1"/>
</dbReference>
<accession>A0A840SPV1</accession>
<dbReference type="UniPathway" id="UPA00232"/>
<feature type="domain" description="FAD-binding" evidence="8">
    <location>
        <begin position="11"/>
        <end position="352"/>
    </location>
</feature>